<keyword evidence="13 18" id="KW-0040">ANK repeat</keyword>
<evidence type="ECO:0000256" key="4">
    <source>
        <dbReference type="ARBA" id="ARBA00022553"/>
    </source>
</evidence>
<accession>A0AAV7C950</accession>
<dbReference type="PROSITE" id="PS50088">
    <property type="entry name" value="ANK_REPEAT"/>
    <property type="match status" value="2"/>
</dbReference>
<dbReference type="GO" id="GO:0005886">
    <property type="term" value="C:plasma membrane"/>
    <property type="evidence" value="ECO:0007669"/>
    <property type="project" value="UniProtKB-SubCell"/>
</dbReference>
<keyword evidence="16" id="KW-0407">Ion channel</keyword>
<evidence type="ECO:0000313" key="21">
    <source>
        <dbReference type="EMBL" id="KAG8581160.1"/>
    </source>
</evidence>
<dbReference type="InterPro" id="IPR024862">
    <property type="entry name" value="TRPV"/>
</dbReference>
<feature type="domain" description="Ion transport" evidence="20">
    <location>
        <begin position="336"/>
        <end position="559"/>
    </location>
</feature>
<dbReference type="InterPro" id="IPR008344">
    <property type="entry name" value="TRPV5/TRPV6"/>
</dbReference>
<dbReference type="SMART" id="SM00248">
    <property type="entry name" value="ANK"/>
    <property type="match status" value="6"/>
</dbReference>
<dbReference type="PRINTS" id="PR01765">
    <property type="entry name" value="ECACCHANNEL"/>
</dbReference>
<feature type="transmembrane region" description="Helical" evidence="19">
    <location>
        <begin position="524"/>
        <end position="545"/>
    </location>
</feature>
<keyword evidence="4" id="KW-0597">Phosphoprotein</keyword>
<evidence type="ECO:0000259" key="20">
    <source>
        <dbReference type="Pfam" id="PF00520"/>
    </source>
</evidence>
<evidence type="ECO:0000256" key="9">
    <source>
        <dbReference type="ARBA" id="ARBA00022737"/>
    </source>
</evidence>
<proteinExistence type="predicted"/>
<dbReference type="Pfam" id="PF12796">
    <property type="entry name" value="Ank_2"/>
    <property type="match status" value="2"/>
</dbReference>
<name>A0AAV7C950_ENGPU</name>
<feature type="transmembrane region" description="Helical" evidence="19">
    <location>
        <begin position="422"/>
        <end position="440"/>
    </location>
</feature>
<evidence type="ECO:0000256" key="17">
    <source>
        <dbReference type="ARBA" id="ARBA00036634"/>
    </source>
</evidence>
<keyword evidence="5" id="KW-0109">Calcium transport</keyword>
<keyword evidence="9" id="KW-0677">Repeat</keyword>
<dbReference type="InterPro" id="IPR005821">
    <property type="entry name" value="Ion_trans_dom"/>
</dbReference>
<dbReference type="PRINTS" id="PR01415">
    <property type="entry name" value="ANKYRIN"/>
</dbReference>
<evidence type="ECO:0000256" key="12">
    <source>
        <dbReference type="ARBA" id="ARBA00022989"/>
    </source>
</evidence>
<keyword evidence="12 19" id="KW-1133">Transmembrane helix</keyword>
<evidence type="ECO:0000256" key="2">
    <source>
        <dbReference type="ARBA" id="ARBA00022448"/>
    </source>
</evidence>
<comment type="subcellular location">
    <subcellularLocation>
        <location evidence="1">Cell membrane</location>
        <topology evidence="1">Multi-pass membrane protein</topology>
    </subcellularLocation>
</comment>
<reference evidence="21" key="1">
    <citation type="thesis" date="2020" institute="ProQuest LLC" country="789 East Eisenhower Parkway, Ann Arbor, MI, USA">
        <title>Comparative Genomics and Chromosome Evolution.</title>
        <authorList>
            <person name="Mudd A.B."/>
        </authorList>
    </citation>
    <scope>NUCLEOTIDE SEQUENCE</scope>
    <source>
        <strain evidence="21">237g6f4</strain>
        <tissue evidence="21">Blood</tissue>
    </source>
</reference>
<keyword evidence="2" id="KW-0813">Transport</keyword>
<feature type="transmembrane region" description="Helical" evidence="19">
    <location>
        <begin position="302"/>
        <end position="322"/>
    </location>
</feature>
<evidence type="ECO:0000256" key="11">
    <source>
        <dbReference type="ARBA" id="ARBA00022860"/>
    </source>
</evidence>
<dbReference type="InterPro" id="IPR036770">
    <property type="entry name" value="Ankyrin_rpt-contain_sf"/>
</dbReference>
<dbReference type="GO" id="GO:0005516">
    <property type="term" value="F:calmodulin binding"/>
    <property type="evidence" value="ECO:0007669"/>
    <property type="project" value="UniProtKB-KW"/>
</dbReference>
<feature type="repeat" description="ANK" evidence="18">
    <location>
        <begin position="88"/>
        <end position="120"/>
    </location>
</feature>
<keyword evidence="7 19" id="KW-0812">Transmembrane</keyword>
<sequence>MIGETRIIMDQTLQTGGSCLLFQAIASNDCTAVRELLQREVIDPYVRGSLGETILHYAVLHGCKETVKVILDCVQSIIDEPMVSDMYKGETALHIAILKQDLDIVRLLLENGADVSNSRATCTCIVPGNVCLCYFGEYPLSFAACTGNEEITKLLIVKYGAPVTAQDSLGNTVLHTLVLQQNKAMACHMYDLILDLVPLKDSQCAEHLENNDGFTPLKLAANEGNIEMFSYLVKRQKKVYWTIGTISYSIYDLTNIDTWMTQKSVLDIITSSQKPQVRKLVDVTPVKELLSQKWKSFGYKSFLVWMLSYVAYMVIFTTVTLFRPLKPLPPGEGDNITVMKQKDIFESYESTEDFARLAGEIITIFGAIFILVSEIPLIIKLGPKKYIGNASTGGPFSLLMVGYSLLIFLAAILRALGHEGEAIPLSLALIIGWCNSIYFARGFKMLGQFSIMIQKIIFSDLLCWFCLVFIIIIGFSSAFYVMYQILPPEANPFPNDFSMTLYSSIEMMMGLTDLQIPQDTSFPLFYIAYSVYMIFVYLLLLNMLIAMMENTYWRVAQERQELWKIQVAATILLIERRAPRFLKVRTGIPGSSLGLDDEKWYIGVEEILDENMAEGMKVSMYKKSKLCWDKIRRNISLIISMNDSLEITVL</sequence>
<evidence type="ECO:0000256" key="19">
    <source>
        <dbReference type="SAM" id="Phobius"/>
    </source>
</evidence>
<evidence type="ECO:0000256" key="3">
    <source>
        <dbReference type="ARBA" id="ARBA00022475"/>
    </source>
</evidence>
<keyword evidence="6" id="KW-0107">Calcium channel</keyword>
<evidence type="ECO:0000256" key="7">
    <source>
        <dbReference type="ARBA" id="ARBA00022692"/>
    </source>
</evidence>
<dbReference type="Gene3D" id="1.25.40.20">
    <property type="entry name" value="Ankyrin repeat-containing domain"/>
    <property type="match status" value="1"/>
</dbReference>
<feature type="transmembrane region" description="Helical" evidence="19">
    <location>
        <begin position="461"/>
        <end position="483"/>
    </location>
</feature>
<dbReference type="EMBL" id="WNYA01000003">
    <property type="protein sequence ID" value="KAG8581160.1"/>
    <property type="molecule type" value="Genomic_DNA"/>
</dbReference>
<keyword evidence="14" id="KW-0406">Ion transport</keyword>
<evidence type="ECO:0000256" key="18">
    <source>
        <dbReference type="PROSITE-ProRule" id="PRU00023"/>
    </source>
</evidence>
<gene>
    <name evidence="21" type="ORF">GDO81_007577</name>
</gene>
<feature type="repeat" description="ANK" evidence="18">
    <location>
        <begin position="212"/>
        <end position="235"/>
    </location>
</feature>
<evidence type="ECO:0000256" key="1">
    <source>
        <dbReference type="ARBA" id="ARBA00004651"/>
    </source>
</evidence>
<keyword evidence="3" id="KW-1003">Cell membrane</keyword>
<dbReference type="GO" id="GO:0098703">
    <property type="term" value="P:calcium ion import across plasma membrane"/>
    <property type="evidence" value="ECO:0007669"/>
    <property type="project" value="TreeGrafter"/>
</dbReference>
<dbReference type="GO" id="GO:0046872">
    <property type="term" value="F:metal ion binding"/>
    <property type="evidence" value="ECO:0007669"/>
    <property type="project" value="UniProtKB-KW"/>
</dbReference>
<comment type="caution">
    <text evidence="21">The sequence shown here is derived from an EMBL/GenBank/DDBJ whole genome shotgun (WGS) entry which is preliminary data.</text>
</comment>
<dbReference type="Proteomes" id="UP000824782">
    <property type="component" value="Unassembled WGS sequence"/>
</dbReference>
<evidence type="ECO:0000256" key="15">
    <source>
        <dbReference type="ARBA" id="ARBA00023136"/>
    </source>
</evidence>
<evidence type="ECO:0000313" key="22">
    <source>
        <dbReference type="Proteomes" id="UP000824782"/>
    </source>
</evidence>
<comment type="catalytic activity">
    <reaction evidence="17">
        <text>Ca(2+)(in) = Ca(2+)(out)</text>
        <dbReference type="Rhea" id="RHEA:29671"/>
        <dbReference type="ChEBI" id="CHEBI:29108"/>
    </reaction>
</comment>
<dbReference type="SUPFAM" id="SSF48403">
    <property type="entry name" value="Ankyrin repeat"/>
    <property type="match status" value="1"/>
</dbReference>
<dbReference type="Pfam" id="PF00520">
    <property type="entry name" value="Ion_trans"/>
    <property type="match status" value="1"/>
</dbReference>
<dbReference type="GO" id="GO:0005262">
    <property type="term" value="F:calcium channel activity"/>
    <property type="evidence" value="ECO:0007669"/>
    <property type="project" value="UniProtKB-KW"/>
</dbReference>
<feature type="transmembrane region" description="Helical" evidence="19">
    <location>
        <begin position="361"/>
        <end position="382"/>
    </location>
</feature>
<keyword evidence="10" id="KW-0106">Calcium</keyword>
<keyword evidence="11" id="KW-0112">Calmodulin-binding</keyword>
<evidence type="ECO:0000256" key="6">
    <source>
        <dbReference type="ARBA" id="ARBA00022673"/>
    </source>
</evidence>
<protein>
    <recommendedName>
        <fullName evidence="20">Ion transport domain-containing protein</fullName>
    </recommendedName>
</protein>
<evidence type="ECO:0000256" key="8">
    <source>
        <dbReference type="ARBA" id="ARBA00022723"/>
    </source>
</evidence>
<dbReference type="AlphaFoldDB" id="A0AAV7C950"/>
<dbReference type="PANTHER" id="PTHR10582:SF23">
    <property type="entry name" value="ION TRANSPORT DOMAIN-CONTAINING PROTEIN"/>
    <property type="match status" value="1"/>
</dbReference>
<dbReference type="InterPro" id="IPR002110">
    <property type="entry name" value="Ankyrin_rpt"/>
</dbReference>
<evidence type="ECO:0000256" key="10">
    <source>
        <dbReference type="ARBA" id="ARBA00022837"/>
    </source>
</evidence>
<evidence type="ECO:0000256" key="14">
    <source>
        <dbReference type="ARBA" id="ARBA00023065"/>
    </source>
</evidence>
<evidence type="ECO:0000256" key="13">
    <source>
        <dbReference type="ARBA" id="ARBA00023043"/>
    </source>
</evidence>
<evidence type="ECO:0000256" key="5">
    <source>
        <dbReference type="ARBA" id="ARBA00022568"/>
    </source>
</evidence>
<keyword evidence="8" id="KW-0479">Metal-binding</keyword>
<keyword evidence="15 19" id="KW-0472">Membrane</keyword>
<dbReference type="PANTHER" id="PTHR10582">
    <property type="entry name" value="TRANSIENT RECEPTOR POTENTIAL ION CHANNEL PROTEIN"/>
    <property type="match status" value="1"/>
</dbReference>
<organism evidence="21 22">
    <name type="scientific">Engystomops pustulosus</name>
    <name type="common">Tungara frog</name>
    <name type="synonym">Physalaemus pustulosus</name>
    <dbReference type="NCBI Taxonomy" id="76066"/>
    <lineage>
        <taxon>Eukaryota</taxon>
        <taxon>Metazoa</taxon>
        <taxon>Chordata</taxon>
        <taxon>Craniata</taxon>
        <taxon>Vertebrata</taxon>
        <taxon>Euteleostomi</taxon>
        <taxon>Amphibia</taxon>
        <taxon>Batrachia</taxon>
        <taxon>Anura</taxon>
        <taxon>Neobatrachia</taxon>
        <taxon>Hyloidea</taxon>
        <taxon>Leptodactylidae</taxon>
        <taxon>Leiuperinae</taxon>
        <taxon>Engystomops</taxon>
    </lineage>
</organism>
<keyword evidence="22" id="KW-1185">Reference proteome</keyword>
<feature type="transmembrane region" description="Helical" evidence="19">
    <location>
        <begin position="394"/>
        <end position="416"/>
    </location>
</feature>
<evidence type="ECO:0000256" key="16">
    <source>
        <dbReference type="ARBA" id="ARBA00023303"/>
    </source>
</evidence>
<dbReference type="PROSITE" id="PS50297">
    <property type="entry name" value="ANK_REP_REGION"/>
    <property type="match status" value="2"/>
</dbReference>